<accession>A0A4Q0XYD3</accession>
<reference evidence="2 3" key="1">
    <citation type="submission" date="2017-10" db="EMBL/GenBank/DDBJ databases">
        <title>Genomics of the genus Arcobacter.</title>
        <authorList>
            <person name="Perez-Cataluna A."/>
            <person name="Figueras M.J."/>
        </authorList>
    </citation>
    <scope>NUCLEOTIDE SEQUENCE [LARGE SCALE GENOMIC DNA]</scope>
    <source>
        <strain evidence="2 3">DSM 24636</strain>
    </source>
</reference>
<dbReference type="Gene3D" id="3.40.50.150">
    <property type="entry name" value="Vaccinia Virus protein VP39"/>
    <property type="match status" value="1"/>
</dbReference>
<comment type="caution">
    <text evidence="2">The sequence shown here is derived from an EMBL/GenBank/DDBJ whole genome shotgun (WGS) entry which is preliminary data.</text>
</comment>
<organism evidence="2 3">
    <name type="scientific">Halarcobacter anaerophilus</name>
    <dbReference type="NCBI Taxonomy" id="877500"/>
    <lineage>
        <taxon>Bacteria</taxon>
        <taxon>Pseudomonadati</taxon>
        <taxon>Campylobacterota</taxon>
        <taxon>Epsilonproteobacteria</taxon>
        <taxon>Campylobacterales</taxon>
        <taxon>Arcobacteraceae</taxon>
        <taxon>Halarcobacter</taxon>
    </lineage>
</organism>
<dbReference type="Pfam" id="PF13649">
    <property type="entry name" value="Methyltransf_25"/>
    <property type="match status" value="1"/>
</dbReference>
<dbReference type="SUPFAM" id="SSF53335">
    <property type="entry name" value="S-adenosyl-L-methionine-dependent methyltransferases"/>
    <property type="match status" value="1"/>
</dbReference>
<dbReference type="CDD" id="cd02440">
    <property type="entry name" value="AdoMet_MTases"/>
    <property type="match status" value="1"/>
</dbReference>
<evidence type="ECO:0000313" key="3">
    <source>
        <dbReference type="Proteomes" id="UP000290191"/>
    </source>
</evidence>
<dbReference type="RefSeq" id="WP_044417731.1">
    <property type="nucleotide sequence ID" value="NZ_CP041070.1"/>
</dbReference>
<dbReference type="STRING" id="877500.GCA_000935065_02051"/>
<dbReference type="OrthoDB" id="9791837at2"/>
<feature type="domain" description="Methyltransferase" evidence="1">
    <location>
        <begin position="43"/>
        <end position="113"/>
    </location>
</feature>
<gene>
    <name evidence="2" type="ORF">CRV06_09315</name>
</gene>
<proteinExistence type="predicted"/>
<keyword evidence="3" id="KW-1185">Reference proteome</keyword>
<dbReference type="Proteomes" id="UP000290191">
    <property type="component" value="Unassembled WGS sequence"/>
</dbReference>
<protein>
    <recommendedName>
        <fullName evidence="1">Methyltransferase domain-containing protein</fullName>
    </recommendedName>
</protein>
<dbReference type="InterPro" id="IPR041698">
    <property type="entry name" value="Methyltransf_25"/>
</dbReference>
<evidence type="ECO:0000313" key="2">
    <source>
        <dbReference type="EMBL" id="RXJ62656.1"/>
    </source>
</evidence>
<dbReference type="AlphaFoldDB" id="A0A4Q0XYD3"/>
<dbReference type="InterPro" id="IPR029063">
    <property type="entry name" value="SAM-dependent_MTases_sf"/>
</dbReference>
<sequence length="245" mass="28495">MEKFWDFKSKNYPTPMDEYGLVTPNRVLSKVKEFGIDFRSKNILDIGCGTGLYSSLMCKEANSILGVDLSNGMLNHFKNFIEMNDIKNIELKKMDFKEFNEQNQYDIVLSAMTPAISSFADIDSMINLSKDICIYISFSKQRHSPLMDNILETLGYASKMSNKFFDTKEYINSLGYEIKDEYFEHNWSNEGTLDEMTNDVLQHLKLREISEDKEKIQELLKPHIKEDGKILRETFSNIGVLVWRV</sequence>
<evidence type="ECO:0000259" key="1">
    <source>
        <dbReference type="Pfam" id="PF13649"/>
    </source>
</evidence>
<dbReference type="EMBL" id="PDKO01000007">
    <property type="protein sequence ID" value="RXJ62656.1"/>
    <property type="molecule type" value="Genomic_DNA"/>
</dbReference>
<name>A0A4Q0XYD3_9BACT</name>